<dbReference type="InterPro" id="IPR019931">
    <property type="entry name" value="LPXTG_anchor"/>
</dbReference>
<organism evidence="12 13">
    <name type="scientific">Streptococcus cristatus</name>
    <dbReference type="NCBI Taxonomy" id="45634"/>
    <lineage>
        <taxon>Bacteria</taxon>
        <taxon>Bacillati</taxon>
        <taxon>Bacillota</taxon>
        <taxon>Bacilli</taxon>
        <taxon>Lactobacillales</taxon>
        <taxon>Streptococcaceae</taxon>
        <taxon>Streptococcus</taxon>
    </lineage>
</organism>
<evidence type="ECO:0000256" key="1">
    <source>
        <dbReference type="ARBA" id="ARBA00007401"/>
    </source>
</evidence>
<accession>A0A428GKN2</accession>
<gene>
    <name evidence="12" type="primary">sasG</name>
    <name evidence="12" type="ORF">D8791_09530</name>
</gene>
<dbReference type="InterPro" id="IPR049487">
    <property type="entry name" value="BgaA-like_CBM"/>
</dbReference>
<protein>
    <submittedName>
        <fullName evidence="12">Surface protein G</fullName>
    </submittedName>
</protein>
<feature type="domain" description="G5" evidence="11">
    <location>
        <begin position="1386"/>
        <end position="1467"/>
    </location>
</feature>
<comment type="caution">
    <text evidence="12">The sequence shown here is derived from an EMBL/GenBank/DDBJ whole genome shotgun (WGS) entry which is preliminary data.</text>
</comment>
<evidence type="ECO:0000259" key="10">
    <source>
        <dbReference type="PROSITE" id="PS50847"/>
    </source>
</evidence>
<dbReference type="InterPro" id="IPR013783">
    <property type="entry name" value="Ig-like_fold"/>
</dbReference>
<keyword evidence="2" id="KW-0134">Cell wall</keyword>
<keyword evidence="9" id="KW-1133">Transmembrane helix</keyword>
<feature type="compositionally biased region" description="Polar residues" evidence="8">
    <location>
        <begin position="1993"/>
        <end position="2003"/>
    </location>
</feature>
<dbReference type="InterPro" id="IPR011081">
    <property type="entry name" value="Big_4"/>
</dbReference>
<dbReference type="NCBIfam" id="TIGR01167">
    <property type="entry name" value="LPXTG_anchor"/>
    <property type="match status" value="1"/>
</dbReference>
<proteinExistence type="inferred from homology"/>
<evidence type="ECO:0000313" key="12">
    <source>
        <dbReference type="EMBL" id="RSJ79190.1"/>
    </source>
</evidence>
<dbReference type="InterPro" id="IPR040605">
    <property type="entry name" value="Glyco_hydro2_dom5"/>
</dbReference>
<dbReference type="Pfam" id="PF18565">
    <property type="entry name" value="Glyco_hydro2_C5"/>
    <property type="match status" value="1"/>
</dbReference>
<keyword evidence="3" id="KW-0964">Secreted</keyword>
<feature type="region of interest" description="Disordered" evidence="8">
    <location>
        <begin position="1829"/>
        <end position="1860"/>
    </location>
</feature>
<feature type="domain" description="Gram-positive cocci surface proteins LPxTG" evidence="10">
    <location>
        <begin position="2002"/>
        <end position="2033"/>
    </location>
</feature>
<dbReference type="Gene3D" id="2.60.120.260">
    <property type="entry name" value="Galactose-binding domain-like"/>
    <property type="match status" value="2"/>
</dbReference>
<evidence type="ECO:0000256" key="7">
    <source>
        <dbReference type="ARBA" id="ARBA00023295"/>
    </source>
</evidence>
<feature type="domain" description="G5" evidence="11">
    <location>
        <begin position="1479"/>
        <end position="1559"/>
    </location>
</feature>
<dbReference type="PANTHER" id="PTHR42732:SF1">
    <property type="entry name" value="BETA-MANNOSIDASE"/>
    <property type="match status" value="1"/>
</dbReference>
<dbReference type="PROSITE" id="PS51109">
    <property type="entry name" value="G5"/>
    <property type="match status" value="5"/>
</dbReference>
<dbReference type="Pfam" id="PF07501">
    <property type="entry name" value="G5"/>
    <property type="match status" value="5"/>
</dbReference>
<sequence length="2033" mass="222447">MDRTPVKSSFFGIIDTAGLPKNDFYLYQSQWRSVQDKPMVHMLPHWNWDEESLQDRKMLVDGKVPVRVFSNAASVELYLNNESLGKKTFTKKQTADGRSYQEGENGQLYLEWKVAYKPGTLVAVARDESGKEIARDTVTTAEQASNVRLVKEEHVIGADGKDLTYIHYEIVDANGNLVPTANNLVHFNLHGQGEIVGVDNGEQASRERYKAQADGTWKRKAFNGKGVVIVKSTETAGKFTLYADSEGLVSDSATVYTVKRIQSAKELVDLLPAKATAMVGDEAQLPQTVKAVYNDGSTEDKTVTWKIPADLTKTRGVKEVLGNVEGTNLTARLMLKVLDLVTWLPKNQTVPVNTATEDLDKVVTAVFSDGTTSDAEVSSWTLENPDALKTENGETTATGKVADSDISVSARFRASNQTLTEGAVTGIQVGGKALADFSADKTYYRIPLAYGATVPTVSATTTGGATATIQQASADNDKLTSVFVTDESGRLTRVYRLQFVEASPALTGIELEVEKTENLVEDQAIPYKVNGVYEDGTRALLSENDVNITISSEDGAEIKAENGKLLLYRKGTARITARLAKADKTLTSQELTLSIAENTQEKTITELRTIKLSTDLHKVPTLPQEVLAVYNQGLPRKVAVTWEPIPQEKVDRYHSFTVKGRVAGTDIEAQAHVTVEGFLTAEEVSLAVPKGEKIKLPATVRAYHSDGSVQYKEVNWEAVPSDATAQAGKIEVTGTVVGLNLRTKAHIRVSEQTVQNKNISKQWTGSELPAAFVSDTGGDDSASALNDTHISRTSGGAKNRWTNWRTGNEEDYAGILFGDAGDLTKRFVDNLKADFYTDGSIGLPEEYVIEYYAGKDLPELPKDVNHVRKEAQHPFNQSSNWKQVTGLRAPQTLSANSENVFRFDKIETPAIRIRMKKKANTSGVGLTELTVMGNSVEEATSATAKIMVDGQPIPGFNSAIKEYDIVKKETGNQVTAEVSDNGLATVIPAASEKDPVRVLIKAENGQIVDEYRIRFVKESKQIGKPVAAEILSTVVNVGERLQLPSTVPVYYPSGTEWVKKDLAVTWNPVDESLLRTKGSFTLTGTIPGTDLQAQLKVRVSEQTGRNAALNQNHNDQDSLAFASTTNDTDQASQDRVHYVNDGSTNESNRWTNWSRQAPSKEVSVGVLFKKQGQISAETVQQVGMQFFRDSGTDAPQSLVLEYYDGPDFTEPNPASRYAEQADHPFNNANNWKQLNYTADSEIIAGKMIHFNFDPVKTKAIRARMTRKDTTNGVALVEFTAVTPTEALQSTTVTNITVNGQALADFAADKTDYRLEYQGTRPRIEATATNKATVTVVQSDSDELPSLVRVVTEDGQTTKEYRIQLVKKAADTTPPVHKTTPDEGVKIQVVEQPRLDIVTEVLPFNTVERENPQLPKGTRKVVQEGKAGEKTTLVEVTIENGQETGRVTRDSFVSKAPVDKIVEVGKPVEQVTPAEGVKNLVVEQPRLDVVTEVLPFNTVEHESAQLPKGIRKVVQEGKAGEKTTLVEVTIENGQETGRVTRDSFVSKDAVDKIVEVGKPAEQVTPAEGVKNLVVEQPRLDIVTEVLPFNTVEHESAQLPKGIRKVVQEGKDGEKTTLVEVTIENGQETGRVTRDSFVSKAPVDKIVEVGKPVEQVTPAEGVKNLVVEQPRLDIVTEVLPFNTVERENAQLPKGTRKVVQEGKSGEKTTLVEVTIENGKETGRTTRDSFVSKSPVDKIVEVGKPVEQVTPDQGLKNLVVEQPRLDIVTETLPFNTIERENPQLPKGTRKVVQEGKDGEKTTLVEVAIENGQETGRLTRDSFVSKAPVDQIVEVGSKEEKPNKPTTPEKPVEPSKPSKPENNLRILTDEATKVQVIGMKSTLDQVVALKVKKVAAQSLEGKLYDAYDIRLEDQFGKAVQPKGKVFVSLPVASNKDVENVFFMTVANQLDAVSFQQKGHYIEYMTDQLGVYAVVYKSTATPQMQEQVQGAKADDSTKGSATKSATLPSTGTATDSAFLLGLLLALTGLFLMKKKENM</sequence>
<evidence type="ECO:0000256" key="2">
    <source>
        <dbReference type="ARBA" id="ARBA00022512"/>
    </source>
</evidence>
<evidence type="ECO:0000313" key="13">
    <source>
        <dbReference type="Proteomes" id="UP000272635"/>
    </source>
</evidence>
<evidence type="ECO:0000256" key="6">
    <source>
        <dbReference type="ARBA" id="ARBA00023088"/>
    </source>
</evidence>
<dbReference type="EMBL" id="RJPT01000018">
    <property type="protein sequence ID" value="RSJ79190.1"/>
    <property type="molecule type" value="Genomic_DNA"/>
</dbReference>
<feature type="domain" description="G5" evidence="11">
    <location>
        <begin position="1663"/>
        <end position="1743"/>
    </location>
</feature>
<feature type="compositionally biased region" description="Basic and acidic residues" evidence="8">
    <location>
        <begin position="1846"/>
        <end position="1855"/>
    </location>
</feature>
<dbReference type="InterPro" id="IPR051913">
    <property type="entry name" value="GH2_Domain-Containing"/>
</dbReference>
<evidence type="ECO:0000256" key="4">
    <source>
        <dbReference type="ARBA" id="ARBA00022729"/>
    </source>
</evidence>
<dbReference type="Pfam" id="PF21606">
    <property type="entry name" value="BgaA-like_CBM"/>
    <property type="match status" value="2"/>
</dbReference>
<keyword evidence="9" id="KW-0812">Transmembrane</keyword>
<dbReference type="Gene3D" id="2.20.230.10">
    <property type="entry name" value="Resuscitation-promoting factor rpfb"/>
    <property type="match status" value="5"/>
</dbReference>
<dbReference type="Proteomes" id="UP000272635">
    <property type="component" value="Unassembled WGS sequence"/>
</dbReference>
<dbReference type="Gene3D" id="2.60.40.10">
    <property type="entry name" value="Immunoglobulins"/>
    <property type="match status" value="2"/>
</dbReference>
<feature type="region of interest" description="Disordered" evidence="8">
    <location>
        <begin position="1981"/>
        <end position="2003"/>
    </location>
</feature>
<dbReference type="InterPro" id="IPR011098">
    <property type="entry name" value="G5_dom"/>
</dbReference>
<dbReference type="PROSITE" id="PS50847">
    <property type="entry name" value="GRAM_POS_ANCHORING"/>
    <property type="match status" value="1"/>
</dbReference>
<keyword evidence="7" id="KW-0326">Glycosidase</keyword>
<feature type="transmembrane region" description="Helical" evidence="9">
    <location>
        <begin position="2011"/>
        <end position="2027"/>
    </location>
</feature>
<keyword evidence="5" id="KW-0378">Hydrolase</keyword>
<dbReference type="GO" id="GO:0016798">
    <property type="term" value="F:hydrolase activity, acting on glycosyl bonds"/>
    <property type="evidence" value="ECO:0007669"/>
    <property type="project" value="UniProtKB-KW"/>
</dbReference>
<keyword evidence="4" id="KW-0732">Signal</keyword>
<reference evidence="12 13" key="1">
    <citation type="submission" date="2018-11" db="EMBL/GenBank/DDBJ databases">
        <title>Species Designations Belie Phenotypic and Genotypic Heterogeneity in Oral Streptococci.</title>
        <authorList>
            <person name="Velsko I."/>
        </authorList>
    </citation>
    <scope>NUCLEOTIDE SEQUENCE [LARGE SCALE GENOMIC DNA]</scope>
    <source>
        <strain evidence="12 13">BCC41</strain>
    </source>
</reference>
<evidence type="ECO:0000256" key="9">
    <source>
        <dbReference type="SAM" id="Phobius"/>
    </source>
</evidence>
<dbReference type="Pfam" id="PF07532">
    <property type="entry name" value="Big_4"/>
    <property type="match status" value="4"/>
</dbReference>
<dbReference type="FunFam" id="2.60.40.10:FF:002230">
    <property type="entry name" value="Beta-galactosidase BoGH2A"/>
    <property type="match status" value="1"/>
</dbReference>
<dbReference type="PANTHER" id="PTHR42732">
    <property type="entry name" value="BETA-GALACTOSIDASE"/>
    <property type="match status" value="1"/>
</dbReference>
<feature type="domain" description="G5" evidence="11">
    <location>
        <begin position="1571"/>
        <end position="1651"/>
    </location>
</feature>
<keyword evidence="9" id="KW-0472">Membrane</keyword>
<comment type="similarity">
    <text evidence="1">Belongs to the glycosyl hydrolase 2 family.</text>
</comment>
<feature type="domain" description="G5" evidence="11">
    <location>
        <begin position="1755"/>
        <end position="1835"/>
    </location>
</feature>
<evidence type="ECO:0000256" key="8">
    <source>
        <dbReference type="SAM" id="MobiDB-lite"/>
    </source>
</evidence>
<keyword evidence="6" id="KW-0572">Peptidoglycan-anchor</keyword>
<evidence type="ECO:0000256" key="3">
    <source>
        <dbReference type="ARBA" id="ARBA00022525"/>
    </source>
</evidence>
<dbReference type="InterPro" id="IPR032311">
    <property type="entry name" value="DUF4982"/>
</dbReference>
<name>A0A428GKN2_STRCR</name>
<evidence type="ECO:0000256" key="5">
    <source>
        <dbReference type="ARBA" id="ARBA00022801"/>
    </source>
</evidence>
<evidence type="ECO:0000259" key="11">
    <source>
        <dbReference type="PROSITE" id="PS51109"/>
    </source>
</evidence>
<dbReference type="Pfam" id="PF16355">
    <property type="entry name" value="DUF4982"/>
    <property type="match status" value="1"/>
</dbReference>
<dbReference type="SMART" id="SM01208">
    <property type="entry name" value="G5"/>
    <property type="match status" value="5"/>
</dbReference>